<name>A0A853BYD1_9ACTN</name>
<dbReference type="PANTHER" id="PTHR42792">
    <property type="entry name" value="FLAGELLIN"/>
    <property type="match status" value="1"/>
</dbReference>
<keyword evidence="6" id="KW-0282">Flagellum</keyword>
<accession>A0A853BYD1</accession>
<evidence type="ECO:0000256" key="2">
    <source>
        <dbReference type="ARBA" id="ARBA00023143"/>
    </source>
</evidence>
<dbReference type="GO" id="GO:0005198">
    <property type="term" value="F:structural molecule activity"/>
    <property type="evidence" value="ECO:0007669"/>
    <property type="project" value="UniProtKB-UniRule"/>
</dbReference>
<keyword evidence="7" id="KW-1185">Reference proteome</keyword>
<protein>
    <recommendedName>
        <fullName evidence="3">Flagellin</fullName>
    </recommendedName>
</protein>
<proteinExistence type="inferred from homology"/>
<evidence type="ECO:0000256" key="1">
    <source>
        <dbReference type="ARBA" id="ARBA00005709"/>
    </source>
</evidence>
<gene>
    <name evidence="6" type="ORF">HNR19_000545</name>
</gene>
<dbReference type="RefSeq" id="WP_179666453.1">
    <property type="nucleotide sequence ID" value="NZ_JACCFP010000001.1"/>
</dbReference>
<dbReference type="InterPro" id="IPR001492">
    <property type="entry name" value="Flagellin"/>
</dbReference>
<sequence length="296" mass="31041">MTIGRVTQRMLTQGSLDSVQGGLARLARVQEQLTTGRVLNRPSDNPTDTTAAMRVRTAIGNQEQYARNAQDGLGWLTQIDSTLGQVTDSVRKARDLALAGANSGALNQVARDALATEVEVLRQGIVGSANATYLDRPVFGGITSGDRAYDDAGTYVGTVGDVNRRIADGVLVKVDVDGLDVFGTGATSVFAELDALSTALRTGDNAAVSTAIQQLTTRIDTVVSARTAAGAIYERVDKAVQAATDAELALSNDLSVLENADLAATTVELQLAEVAYQASLAATSRVLQPSLVDFLR</sequence>
<dbReference type="SUPFAM" id="SSF64518">
    <property type="entry name" value="Phase 1 flagellin"/>
    <property type="match status" value="1"/>
</dbReference>
<evidence type="ECO:0000256" key="3">
    <source>
        <dbReference type="RuleBase" id="RU362073"/>
    </source>
</evidence>
<dbReference type="PANTHER" id="PTHR42792:SF1">
    <property type="entry name" value="FLAGELLAR HOOK-ASSOCIATED PROTEIN 3"/>
    <property type="match status" value="1"/>
</dbReference>
<keyword evidence="6" id="KW-0969">Cilium</keyword>
<dbReference type="Pfam" id="PF00669">
    <property type="entry name" value="Flagellin_N"/>
    <property type="match status" value="1"/>
</dbReference>
<organism evidence="6 7">
    <name type="scientific">Nocardioides thalensis</name>
    <dbReference type="NCBI Taxonomy" id="1914755"/>
    <lineage>
        <taxon>Bacteria</taxon>
        <taxon>Bacillati</taxon>
        <taxon>Actinomycetota</taxon>
        <taxon>Actinomycetes</taxon>
        <taxon>Propionibacteriales</taxon>
        <taxon>Nocardioidaceae</taxon>
        <taxon>Nocardioides</taxon>
    </lineage>
</organism>
<keyword evidence="6" id="KW-0966">Cell projection</keyword>
<keyword evidence="3" id="KW-0964">Secreted</keyword>
<comment type="function">
    <text evidence="3">Flagellin is the subunit protein which polymerizes to form the filaments of bacterial flagella.</text>
</comment>
<dbReference type="InterPro" id="IPR001029">
    <property type="entry name" value="Flagellin_N"/>
</dbReference>
<dbReference type="Pfam" id="PF00700">
    <property type="entry name" value="Flagellin_C"/>
    <property type="match status" value="1"/>
</dbReference>
<keyword evidence="2 3" id="KW-0975">Bacterial flagellum</keyword>
<evidence type="ECO:0000259" key="5">
    <source>
        <dbReference type="Pfam" id="PF00700"/>
    </source>
</evidence>
<dbReference type="Proteomes" id="UP000530424">
    <property type="component" value="Unassembled WGS sequence"/>
</dbReference>
<dbReference type="GO" id="GO:0005576">
    <property type="term" value="C:extracellular region"/>
    <property type="evidence" value="ECO:0007669"/>
    <property type="project" value="UniProtKB-SubCell"/>
</dbReference>
<evidence type="ECO:0000313" key="7">
    <source>
        <dbReference type="Proteomes" id="UP000530424"/>
    </source>
</evidence>
<dbReference type="GO" id="GO:0009288">
    <property type="term" value="C:bacterial-type flagellum"/>
    <property type="evidence" value="ECO:0007669"/>
    <property type="project" value="UniProtKB-SubCell"/>
</dbReference>
<comment type="subcellular location">
    <subcellularLocation>
        <location evidence="3">Secreted</location>
    </subcellularLocation>
    <subcellularLocation>
        <location evidence="3">Bacterial flagellum</location>
    </subcellularLocation>
</comment>
<evidence type="ECO:0000259" key="4">
    <source>
        <dbReference type="Pfam" id="PF00669"/>
    </source>
</evidence>
<dbReference type="Gene3D" id="1.20.1330.10">
    <property type="entry name" value="f41 fragment of flagellin, N-terminal domain"/>
    <property type="match status" value="1"/>
</dbReference>
<dbReference type="EMBL" id="JACCFP010000001">
    <property type="protein sequence ID" value="NYI99846.1"/>
    <property type="molecule type" value="Genomic_DNA"/>
</dbReference>
<comment type="similarity">
    <text evidence="1 3">Belongs to the bacterial flagellin family.</text>
</comment>
<reference evidence="6 7" key="1">
    <citation type="submission" date="2020-07" db="EMBL/GenBank/DDBJ databases">
        <title>Sequencing the genomes of 1000 actinobacteria strains.</title>
        <authorList>
            <person name="Klenk H.-P."/>
        </authorList>
    </citation>
    <scope>NUCLEOTIDE SEQUENCE [LARGE SCALE GENOMIC DNA]</scope>
    <source>
        <strain evidence="6 7">DSM 103833</strain>
    </source>
</reference>
<dbReference type="InterPro" id="IPR046358">
    <property type="entry name" value="Flagellin_C"/>
</dbReference>
<comment type="caution">
    <text evidence="6">The sequence shown here is derived from an EMBL/GenBank/DDBJ whole genome shotgun (WGS) entry which is preliminary data.</text>
</comment>
<feature type="domain" description="Flagellin N-terminal" evidence="4">
    <location>
        <begin position="16"/>
        <end position="132"/>
    </location>
</feature>
<dbReference type="AlphaFoldDB" id="A0A853BYD1"/>
<evidence type="ECO:0000313" key="6">
    <source>
        <dbReference type="EMBL" id="NYI99846.1"/>
    </source>
</evidence>
<feature type="domain" description="Flagellin C-terminal" evidence="5">
    <location>
        <begin position="213"/>
        <end position="295"/>
    </location>
</feature>